<sequence length="408" mass="46406">MSNTYQYYLQQLQAMYGAPAAAEEPVEGSSPEPPETQIRNDLAVNSNLLPRICGRVINIFPSPLRKILAKVSNKVRKFRHPREEPQDESQEAVQKLDLAAAYPDWNINTEEGSSFSSGPYYDLNAVQYLPDNLIDIENNITVKTLYELATDQEPHKMMVKQLFVLELPALNKVGDPAAPIEKMYFDTLAEAQDMAQFFAESRTEVEKKAIEIVFGNISINEMFENGRVFIKGLHSDIAVVGPKACKDYLLGSLDTAITPDPKFILKVFEMCPVSLTITEVALAGLILRRLDRELMLAYRNIPDMRRALNGTLPYPKMTHDETKWMFAGRHLILSAIFLAVGWEDDEHMAVQTTDYQPINVPIWLLNLTTHWLLGLFDWNMFPFQRDGKIEKAVAVIKIIETQLLKDRE</sequence>
<organism evidence="1 2">
    <name type="scientific">Sphaerosporella brunnea</name>
    <dbReference type="NCBI Taxonomy" id="1250544"/>
    <lineage>
        <taxon>Eukaryota</taxon>
        <taxon>Fungi</taxon>
        <taxon>Dikarya</taxon>
        <taxon>Ascomycota</taxon>
        <taxon>Pezizomycotina</taxon>
        <taxon>Pezizomycetes</taxon>
        <taxon>Pezizales</taxon>
        <taxon>Pyronemataceae</taxon>
        <taxon>Sphaerosporella</taxon>
    </lineage>
</organism>
<keyword evidence="2" id="KW-1185">Reference proteome</keyword>
<dbReference type="AlphaFoldDB" id="A0A5J5F6M3"/>
<name>A0A5J5F6M3_9PEZI</name>
<dbReference type="Proteomes" id="UP000326924">
    <property type="component" value="Unassembled WGS sequence"/>
</dbReference>
<gene>
    <name evidence="1" type="ORF">FN846DRAFT_1019298</name>
</gene>
<evidence type="ECO:0000313" key="1">
    <source>
        <dbReference type="EMBL" id="KAA8912496.1"/>
    </source>
</evidence>
<evidence type="ECO:0000313" key="2">
    <source>
        <dbReference type="Proteomes" id="UP000326924"/>
    </source>
</evidence>
<feature type="non-terminal residue" evidence="1">
    <location>
        <position position="408"/>
    </location>
</feature>
<reference evidence="1 2" key="1">
    <citation type="submission" date="2019-09" db="EMBL/GenBank/DDBJ databases">
        <title>Draft genome of the ectomycorrhizal ascomycete Sphaerosporella brunnea.</title>
        <authorList>
            <consortium name="DOE Joint Genome Institute"/>
            <person name="Benucci G.M."/>
            <person name="Marozzi G."/>
            <person name="Antonielli L."/>
            <person name="Sanchez S."/>
            <person name="Marco P."/>
            <person name="Wang X."/>
            <person name="Falini L.B."/>
            <person name="Barry K."/>
            <person name="Haridas S."/>
            <person name="Lipzen A."/>
            <person name="Labutti K."/>
            <person name="Grigoriev I.V."/>
            <person name="Murat C."/>
            <person name="Martin F."/>
            <person name="Albertini E."/>
            <person name="Donnini D."/>
            <person name="Bonito G."/>
        </authorList>
    </citation>
    <scope>NUCLEOTIDE SEQUENCE [LARGE SCALE GENOMIC DNA]</scope>
    <source>
        <strain evidence="1 2">Sb_GMNB300</strain>
    </source>
</reference>
<dbReference type="InParanoid" id="A0A5J5F6M3"/>
<accession>A0A5J5F6M3</accession>
<proteinExistence type="predicted"/>
<protein>
    <submittedName>
        <fullName evidence="1">Uncharacterized protein</fullName>
    </submittedName>
</protein>
<dbReference type="EMBL" id="VXIS01000024">
    <property type="protein sequence ID" value="KAA8912496.1"/>
    <property type="molecule type" value="Genomic_DNA"/>
</dbReference>
<comment type="caution">
    <text evidence="1">The sequence shown here is derived from an EMBL/GenBank/DDBJ whole genome shotgun (WGS) entry which is preliminary data.</text>
</comment>